<dbReference type="RefSeq" id="XP_002585220.1">
    <property type="nucleotide sequence ID" value="XM_002585174.1"/>
</dbReference>
<dbReference type="EMBL" id="CH476617">
    <property type="protein sequence ID" value="EEP81067.1"/>
    <property type="molecule type" value="Genomic_DNA"/>
</dbReference>
<dbReference type="Pfam" id="PF26093">
    <property type="entry name" value="HTH_TGH"/>
    <property type="match status" value="1"/>
</dbReference>
<dbReference type="OrthoDB" id="20507at2759"/>
<dbReference type="GeneID" id="8444302"/>
<dbReference type="eggNOG" id="KOG2138">
    <property type="taxonomic scope" value="Eukaryota"/>
</dbReference>
<feature type="region of interest" description="Disordered" evidence="1">
    <location>
        <begin position="82"/>
        <end position="112"/>
    </location>
</feature>
<gene>
    <name evidence="3" type="ORF">UREG_05909</name>
</gene>
<feature type="region of interest" description="Disordered" evidence="1">
    <location>
        <begin position="662"/>
        <end position="694"/>
    </location>
</feature>
<keyword evidence="4" id="KW-1185">Reference proteome</keyword>
<dbReference type="GO" id="GO:0006397">
    <property type="term" value="P:mRNA processing"/>
    <property type="evidence" value="ECO:0007669"/>
    <property type="project" value="InterPro"/>
</dbReference>
<dbReference type="GO" id="GO:0005634">
    <property type="term" value="C:nucleus"/>
    <property type="evidence" value="ECO:0007669"/>
    <property type="project" value="TreeGrafter"/>
</dbReference>
<dbReference type="STRING" id="336963.C4JTX0"/>
<reference evidence="4" key="1">
    <citation type="journal article" date="2009" name="Genome Res.">
        <title>Comparative genomic analyses of the human fungal pathogens Coccidioides and their relatives.</title>
        <authorList>
            <person name="Sharpton T.J."/>
            <person name="Stajich J.E."/>
            <person name="Rounsley S.D."/>
            <person name="Gardner M.J."/>
            <person name="Wortman J.R."/>
            <person name="Jordar V.S."/>
            <person name="Maiti R."/>
            <person name="Kodira C.D."/>
            <person name="Neafsey D.E."/>
            <person name="Zeng Q."/>
            <person name="Hung C.-Y."/>
            <person name="McMahan C."/>
            <person name="Muszewska A."/>
            <person name="Grynberg M."/>
            <person name="Mandel M.A."/>
            <person name="Kellner E.M."/>
            <person name="Barker B.M."/>
            <person name="Galgiani J.N."/>
            <person name="Orbach M.J."/>
            <person name="Kirkland T.N."/>
            <person name="Cole G.T."/>
            <person name="Henn M.R."/>
            <person name="Birren B.W."/>
            <person name="Taylor J.W."/>
        </authorList>
    </citation>
    <scope>NUCLEOTIDE SEQUENCE [LARGE SCALE GENOMIC DNA]</scope>
    <source>
        <strain evidence="4">UAMH 1704</strain>
    </source>
</reference>
<dbReference type="GO" id="GO:0003723">
    <property type="term" value="F:RNA binding"/>
    <property type="evidence" value="ECO:0007669"/>
    <property type="project" value="TreeGrafter"/>
</dbReference>
<accession>C4JTX0</accession>
<dbReference type="Proteomes" id="UP000002058">
    <property type="component" value="Unassembled WGS sequence"/>
</dbReference>
<dbReference type="InterPro" id="IPR000467">
    <property type="entry name" value="G_patch_dom"/>
</dbReference>
<feature type="compositionally biased region" description="Low complexity" evidence="1">
    <location>
        <begin position="557"/>
        <end position="567"/>
    </location>
</feature>
<dbReference type="Pfam" id="PF07713">
    <property type="entry name" value="DUF1604"/>
    <property type="match status" value="1"/>
</dbReference>
<sequence length="721" mass="79355">MSSKRSWGVFEADSLHSSHSPFVFYGTPLPAADHQSRDDGSYVPIWKQEVTDERGRKRLHGAFTGGFSAGYFNTVGSKEGWTPSTFVSSRRDRAKDRKQSAQQRPEDFMDEEDLREAEEAQKLHTTDEFTGIGSTATDPHRRAALVDIFRPSGETIGVRLLKRMGWKDGQGVGPKVRRKANLHDENDDDGQTYLFAPENTPMISFNRKDDSKGLGFRGESRLRPSLGSGRGTRTEEEDDGDSVPETFGGPKLSLHKITNNRQKPLRRGGFGVGILNDTGSDDEDPYEMGPQLSSSRVIMDDKKPKEPKSTIRSANPLLNKKPIFISKKAATEKARLGLRKCHDGRLPIDGFVLGTRMADLSLAATTVEYAPPDVPTDWESSKLRQHSTKDNAGYVSVAEAAKSSSLDPKSRAAMFGEAQLPGKSIFDYMTPESRERLVKATGKTDLPPALGEGPPKGFERSESQRQRDLWSLVPHLEKDTAIQALNRGASGWMPYSEDESKRSRYRSFLEVQAGITDKLPPRSSGASTNEWVVELNEFARAAEVFKPMSGLMASRFTSSTSLTPTPSNGDNESDQLLRKPPAKPEDPAEAAAKFGMYGPMTRLTLRFSPTRLLYKRFNLRFAPPRADSGSGQGTPGETPAEPANERSLELVSKETMNQLMTESRMSIPGARPGKEPQQAPPDLSKALVDPDRNEALEAARPGDAVFKAIFGSDDEDGGELD</sequence>
<feature type="domain" description="G-patch" evidence="2">
    <location>
        <begin position="153"/>
        <end position="219"/>
    </location>
</feature>
<feature type="compositionally biased region" description="Basic and acidic residues" evidence="1">
    <location>
        <begin position="457"/>
        <end position="466"/>
    </location>
</feature>
<dbReference type="PANTHER" id="PTHR13384:SF19">
    <property type="entry name" value="G PATCH DOMAIN-CONTAINING PROTEIN 1"/>
    <property type="match status" value="1"/>
</dbReference>
<feature type="region of interest" description="Disordered" evidence="1">
    <location>
        <begin position="442"/>
        <end position="466"/>
    </location>
</feature>
<evidence type="ECO:0000256" key="1">
    <source>
        <dbReference type="SAM" id="MobiDB-lite"/>
    </source>
</evidence>
<dbReference type="AlphaFoldDB" id="C4JTX0"/>
<dbReference type="PANTHER" id="PTHR13384">
    <property type="entry name" value="G PATCH DOMAIN-CONTAINING PROTEIN 1"/>
    <property type="match status" value="1"/>
</dbReference>
<dbReference type="VEuPathDB" id="FungiDB:UREG_05909"/>
<feature type="compositionally biased region" description="Basic and acidic residues" evidence="1">
    <location>
        <begin position="206"/>
        <end position="222"/>
    </location>
</feature>
<dbReference type="HOGENOM" id="CLU_008613_3_0_1"/>
<feature type="compositionally biased region" description="Basic and acidic residues" evidence="1">
    <location>
        <begin position="89"/>
        <end position="107"/>
    </location>
</feature>
<protein>
    <recommendedName>
        <fullName evidence="2">G-patch domain-containing protein</fullName>
    </recommendedName>
</protein>
<evidence type="ECO:0000313" key="3">
    <source>
        <dbReference type="EMBL" id="EEP81067.1"/>
    </source>
</evidence>
<proteinExistence type="predicted"/>
<name>C4JTX0_UNCRE</name>
<feature type="region of interest" description="Disordered" evidence="1">
    <location>
        <begin position="623"/>
        <end position="646"/>
    </location>
</feature>
<dbReference type="Pfam" id="PF01585">
    <property type="entry name" value="G-patch"/>
    <property type="match status" value="1"/>
</dbReference>
<feature type="region of interest" description="Disordered" evidence="1">
    <location>
        <begin position="204"/>
        <end position="291"/>
    </location>
</feature>
<dbReference type="PROSITE" id="PS50174">
    <property type="entry name" value="G_PATCH"/>
    <property type="match status" value="1"/>
</dbReference>
<feature type="region of interest" description="Disordered" evidence="1">
    <location>
        <begin position="557"/>
        <end position="593"/>
    </location>
</feature>
<dbReference type="KEGG" id="ure:UREG_05909"/>
<organism evidence="3 4">
    <name type="scientific">Uncinocarpus reesii (strain UAMH 1704)</name>
    <dbReference type="NCBI Taxonomy" id="336963"/>
    <lineage>
        <taxon>Eukaryota</taxon>
        <taxon>Fungi</taxon>
        <taxon>Dikarya</taxon>
        <taxon>Ascomycota</taxon>
        <taxon>Pezizomycotina</taxon>
        <taxon>Eurotiomycetes</taxon>
        <taxon>Eurotiomycetidae</taxon>
        <taxon>Onygenales</taxon>
        <taxon>Onygenaceae</taxon>
        <taxon>Uncinocarpus</taxon>
    </lineage>
</organism>
<evidence type="ECO:0000313" key="4">
    <source>
        <dbReference type="Proteomes" id="UP000002058"/>
    </source>
</evidence>
<dbReference type="OMA" id="MIQFVRK"/>
<evidence type="ECO:0000259" key="2">
    <source>
        <dbReference type="PROSITE" id="PS50174"/>
    </source>
</evidence>
<dbReference type="InParanoid" id="C4JTX0"/>
<dbReference type="InterPro" id="IPR011666">
    <property type="entry name" value="DUF1604"/>
</dbReference>